<evidence type="ECO:0000313" key="3">
    <source>
        <dbReference type="Proteomes" id="UP000322244"/>
    </source>
</evidence>
<sequence>MTGKAGPSEIDVRKLDVGNYVTEPAIMGEYSIPSHFAAIESARMADAVVDPFEADPALKFGWGAKMITDSDSAIDLLANVTSQPSKSTASLRGSPSR</sequence>
<organism evidence="2 3">
    <name type="scientific">Antrihabitans cavernicola</name>
    <dbReference type="NCBI Taxonomy" id="2495913"/>
    <lineage>
        <taxon>Bacteria</taxon>
        <taxon>Bacillati</taxon>
        <taxon>Actinomycetota</taxon>
        <taxon>Actinomycetes</taxon>
        <taxon>Mycobacteriales</taxon>
        <taxon>Nocardiaceae</taxon>
        <taxon>Antrihabitans</taxon>
    </lineage>
</organism>
<protein>
    <recommendedName>
        <fullName evidence="1">DUF7373 domain-containing protein</fullName>
    </recommendedName>
</protein>
<keyword evidence="3" id="KW-1185">Reference proteome</keyword>
<dbReference type="InterPro" id="IPR055797">
    <property type="entry name" value="DUF7373"/>
</dbReference>
<accession>A0A5A7SB78</accession>
<dbReference type="Pfam" id="PF24088">
    <property type="entry name" value="DUF7373"/>
    <property type="match status" value="1"/>
</dbReference>
<name>A0A5A7SB78_9NOCA</name>
<gene>
    <name evidence="2" type="ORF">FOY51_18175</name>
</gene>
<evidence type="ECO:0000313" key="2">
    <source>
        <dbReference type="EMBL" id="KAA0021481.1"/>
    </source>
</evidence>
<dbReference type="Proteomes" id="UP000322244">
    <property type="component" value="Unassembled WGS sequence"/>
</dbReference>
<proteinExistence type="predicted"/>
<dbReference type="EMBL" id="VLNY01000009">
    <property type="protein sequence ID" value="KAA0021481.1"/>
    <property type="molecule type" value="Genomic_DNA"/>
</dbReference>
<reference evidence="2 3" key="1">
    <citation type="submission" date="2019-07" db="EMBL/GenBank/DDBJ databases">
        <title>Rhodococcus cavernicolus sp. nov., isolated from a cave.</title>
        <authorList>
            <person name="Lee S.D."/>
        </authorList>
    </citation>
    <scope>NUCLEOTIDE SEQUENCE [LARGE SCALE GENOMIC DNA]</scope>
    <source>
        <strain evidence="2 3">C1-24</strain>
    </source>
</reference>
<feature type="domain" description="DUF7373" evidence="1">
    <location>
        <begin position="34"/>
        <end position="83"/>
    </location>
</feature>
<dbReference type="AlphaFoldDB" id="A0A5A7SB78"/>
<evidence type="ECO:0000259" key="1">
    <source>
        <dbReference type="Pfam" id="PF24088"/>
    </source>
</evidence>
<comment type="caution">
    <text evidence="2">The sequence shown here is derived from an EMBL/GenBank/DDBJ whole genome shotgun (WGS) entry which is preliminary data.</text>
</comment>